<keyword evidence="4" id="KW-1185">Reference proteome</keyword>
<keyword evidence="2" id="KW-0812">Transmembrane</keyword>
<comment type="caution">
    <text evidence="3">The sequence shown here is derived from an EMBL/GenBank/DDBJ whole genome shotgun (WGS) entry which is preliminary data.</text>
</comment>
<protein>
    <submittedName>
        <fullName evidence="3">Paraquat-inducible protein A</fullName>
    </submittedName>
</protein>
<evidence type="ECO:0000256" key="1">
    <source>
        <dbReference type="SAM" id="MobiDB-lite"/>
    </source>
</evidence>
<dbReference type="Proteomes" id="UP001062443">
    <property type="component" value="Unassembled WGS sequence"/>
</dbReference>
<reference evidence="3" key="1">
    <citation type="submission" date="2013-04" db="EMBL/GenBank/DDBJ databases">
        <title>The genome sequencing project of 58 acetic acid bacteria.</title>
        <authorList>
            <person name="Okamoto-Kainuma A."/>
            <person name="Ishikawa M."/>
            <person name="Umino S."/>
            <person name="Koizumi Y."/>
            <person name="Shiwa Y."/>
            <person name="Yoshikawa H."/>
            <person name="Matsutani M."/>
            <person name="Matsushita K."/>
        </authorList>
    </citation>
    <scope>NUCLEOTIDE SEQUENCE</scope>
    <source>
        <strain evidence="3">NBRC 106556</strain>
    </source>
</reference>
<dbReference type="EMBL" id="BAQB01000047">
    <property type="protein sequence ID" value="GBR48639.1"/>
    <property type="molecule type" value="Genomic_DNA"/>
</dbReference>
<sequence length="107" mass="11819">MIDVFMISILCAVVRFGFMANVHAELGIVCFALVVVLTIFAAERFDPRGMWDAAGLNDAAPNMYEHEWRVYKEAAVCAATQGRTPVEAPLSKGQQPPDHNDMEPEHA</sequence>
<feature type="region of interest" description="Disordered" evidence="1">
    <location>
        <begin position="85"/>
        <end position="107"/>
    </location>
</feature>
<dbReference type="Pfam" id="PF04403">
    <property type="entry name" value="PqiA"/>
    <property type="match status" value="1"/>
</dbReference>
<evidence type="ECO:0000313" key="3">
    <source>
        <dbReference type="EMBL" id="GBR48639.1"/>
    </source>
</evidence>
<evidence type="ECO:0000256" key="2">
    <source>
        <dbReference type="SAM" id="Phobius"/>
    </source>
</evidence>
<evidence type="ECO:0000313" key="4">
    <source>
        <dbReference type="Proteomes" id="UP001062443"/>
    </source>
</evidence>
<accession>A0ABQ0QL05</accession>
<keyword evidence="2" id="KW-0472">Membrane</keyword>
<gene>
    <name evidence="3" type="ORF">AA106556_1848</name>
</gene>
<name>A0ABQ0QL05_9PROT</name>
<proteinExistence type="predicted"/>
<organism evidence="3 4">
    <name type="scientific">Neokomagataea tanensis NBRC 106556</name>
    <dbReference type="NCBI Taxonomy" id="1223519"/>
    <lineage>
        <taxon>Bacteria</taxon>
        <taxon>Pseudomonadati</taxon>
        <taxon>Pseudomonadota</taxon>
        <taxon>Alphaproteobacteria</taxon>
        <taxon>Acetobacterales</taxon>
        <taxon>Acetobacteraceae</taxon>
        <taxon>Neokomagataea</taxon>
    </lineage>
</organism>
<feature type="compositionally biased region" description="Basic and acidic residues" evidence="1">
    <location>
        <begin position="98"/>
        <end position="107"/>
    </location>
</feature>
<keyword evidence="2" id="KW-1133">Transmembrane helix</keyword>
<dbReference type="InterPro" id="IPR007498">
    <property type="entry name" value="PqiA-like"/>
</dbReference>
<feature type="transmembrane region" description="Helical" evidence="2">
    <location>
        <begin position="22"/>
        <end position="42"/>
    </location>
</feature>